<accession>A0AAE3YP53</accession>
<keyword evidence="1" id="KW-0812">Transmembrane</keyword>
<proteinExistence type="predicted"/>
<dbReference type="EMBL" id="JAVDYB010000001">
    <property type="protein sequence ID" value="MDR7275986.1"/>
    <property type="molecule type" value="Genomic_DNA"/>
</dbReference>
<sequence>MSAPWGTIPFEGAPVAEWPLRTPAPEPPAGMAGVSVWVRNRLIDPPYWGHRHVVGVDDTPMWYGIGRMVAFVPPGEHRAEVRYRGAVQSARTVRVRAGEVAEFEFWTPATYGGSQGVLVPAPARRRMGSGPALLWCTVLVLGAFYLLARSDPQTNAPVMLLATAAAVVGPFLLAWAVSRVKRVIDQRYRVAASAEARETPPGTPGEAMFLGDGDAPAGLADAAHGALVVTCVLKPDHRWNGRTGLVPIDSDPNAWVPAPALTVDGHPRPFGYRTWGYRLTAGPHTLRITPRPPAQAPIGERWSALPLPGITPEIDAPPVDVPVQVAAGQVTRVTITVSATTSVQVIAPSAAAPTVITGFRATVSA</sequence>
<name>A0AAE3YP53_9ACTN</name>
<comment type="caution">
    <text evidence="2">The sequence shown here is derived from an EMBL/GenBank/DDBJ whole genome shotgun (WGS) entry which is preliminary data.</text>
</comment>
<evidence type="ECO:0000313" key="2">
    <source>
        <dbReference type="EMBL" id="MDR7275986.1"/>
    </source>
</evidence>
<evidence type="ECO:0000256" key="1">
    <source>
        <dbReference type="SAM" id="Phobius"/>
    </source>
</evidence>
<feature type="transmembrane region" description="Helical" evidence="1">
    <location>
        <begin position="132"/>
        <end position="150"/>
    </location>
</feature>
<feature type="transmembrane region" description="Helical" evidence="1">
    <location>
        <begin position="156"/>
        <end position="177"/>
    </location>
</feature>
<keyword evidence="1" id="KW-1133">Transmembrane helix</keyword>
<dbReference type="RefSeq" id="WP_310367666.1">
    <property type="nucleotide sequence ID" value="NZ_JAVDYB010000001.1"/>
</dbReference>
<dbReference type="Proteomes" id="UP001183643">
    <property type="component" value="Unassembled WGS sequence"/>
</dbReference>
<reference evidence="2" key="1">
    <citation type="submission" date="2023-07" db="EMBL/GenBank/DDBJ databases">
        <title>Sequencing the genomes of 1000 actinobacteria strains.</title>
        <authorList>
            <person name="Klenk H.-P."/>
        </authorList>
    </citation>
    <scope>NUCLEOTIDE SEQUENCE</scope>
    <source>
        <strain evidence="2">DSM 44707</strain>
    </source>
</reference>
<keyword evidence="1" id="KW-0472">Membrane</keyword>
<protein>
    <submittedName>
        <fullName evidence="2">Uncharacterized protein</fullName>
    </submittedName>
</protein>
<dbReference type="AlphaFoldDB" id="A0AAE3YP53"/>
<keyword evidence="3" id="KW-1185">Reference proteome</keyword>
<organism evidence="2 3">
    <name type="scientific">Catenuloplanes atrovinosus</name>
    <dbReference type="NCBI Taxonomy" id="137266"/>
    <lineage>
        <taxon>Bacteria</taxon>
        <taxon>Bacillati</taxon>
        <taxon>Actinomycetota</taxon>
        <taxon>Actinomycetes</taxon>
        <taxon>Micromonosporales</taxon>
        <taxon>Micromonosporaceae</taxon>
        <taxon>Catenuloplanes</taxon>
    </lineage>
</organism>
<gene>
    <name evidence="2" type="ORF">J2S41_002764</name>
</gene>
<evidence type="ECO:0000313" key="3">
    <source>
        <dbReference type="Proteomes" id="UP001183643"/>
    </source>
</evidence>